<dbReference type="InterPro" id="IPR011711">
    <property type="entry name" value="GntR_C"/>
</dbReference>
<evidence type="ECO:0000256" key="1">
    <source>
        <dbReference type="ARBA" id="ARBA00023015"/>
    </source>
</evidence>
<gene>
    <name evidence="5" type="ORF">B0I00_1929</name>
</gene>
<dbReference type="PANTHER" id="PTHR43537:SF5">
    <property type="entry name" value="UXU OPERON TRANSCRIPTIONAL REGULATOR"/>
    <property type="match status" value="1"/>
</dbReference>
<dbReference type="SMART" id="SM00895">
    <property type="entry name" value="FCD"/>
    <property type="match status" value="1"/>
</dbReference>
<dbReference type="SUPFAM" id="SSF46785">
    <property type="entry name" value="Winged helix' DNA-binding domain"/>
    <property type="match status" value="1"/>
</dbReference>
<dbReference type="Gene3D" id="1.10.10.10">
    <property type="entry name" value="Winged helix-like DNA-binding domain superfamily/Winged helix DNA-binding domain"/>
    <property type="match status" value="1"/>
</dbReference>
<dbReference type="RefSeq" id="WP_100867194.1">
    <property type="nucleotide sequence ID" value="NZ_PHUF01000004.1"/>
</dbReference>
<dbReference type="InterPro" id="IPR036388">
    <property type="entry name" value="WH-like_DNA-bd_sf"/>
</dbReference>
<dbReference type="SUPFAM" id="SSF48008">
    <property type="entry name" value="GntR ligand-binding domain-like"/>
    <property type="match status" value="1"/>
</dbReference>
<keyword evidence="6" id="KW-1185">Reference proteome</keyword>
<protein>
    <submittedName>
        <fullName evidence="5">GntR family transcriptional regulator</fullName>
    </submittedName>
</protein>
<dbReference type="OrthoDB" id="9028214at2"/>
<dbReference type="InterPro" id="IPR008920">
    <property type="entry name" value="TF_FadR/GntR_C"/>
</dbReference>
<reference evidence="5 6" key="1">
    <citation type="submission" date="2017-11" db="EMBL/GenBank/DDBJ databases">
        <title>Genomic Encyclopedia of Type Strains, Phase III (KMG-III): the genomes of soil and plant-associated and newly described type strains.</title>
        <authorList>
            <person name="Whitman W."/>
        </authorList>
    </citation>
    <scope>NUCLEOTIDE SEQUENCE [LARGE SCALE GENOMIC DNA]</scope>
    <source>
        <strain evidence="5 6">CGMCC 1.12274</strain>
    </source>
</reference>
<proteinExistence type="predicted"/>
<feature type="domain" description="GntR C-terminal" evidence="4">
    <location>
        <begin position="98"/>
        <end position="220"/>
    </location>
</feature>
<dbReference type="InterPro" id="IPR036390">
    <property type="entry name" value="WH_DNA-bd_sf"/>
</dbReference>
<accession>A0A2N0H604</accession>
<organism evidence="5 6">
    <name type="scientific">Novosphingobium kunmingense</name>
    <dbReference type="NCBI Taxonomy" id="1211806"/>
    <lineage>
        <taxon>Bacteria</taxon>
        <taxon>Pseudomonadati</taxon>
        <taxon>Pseudomonadota</taxon>
        <taxon>Alphaproteobacteria</taxon>
        <taxon>Sphingomonadales</taxon>
        <taxon>Sphingomonadaceae</taxon>
        <taxon>Novosphingobium</taxon>
    </lineage>
</organism>
<dbReference type="EMBL" id="PHUF01000004">
    <property type="protein sequence ID" value="PKB14342.1"/>
    <property type="molecule type" value="Genomic_DNA"/>
</dbReference>
<evidence type="ECO:0000259" key="4">
    <source>
        <dbReference type="SMART" id="SM00895"/>
    </source>
</evidence>
<dbReference type="PANTHER" id="PTHR43537">
    <property type="entry name" value="TRANSCRIPTIONAL REGULATOR, GNTR FAMILY"/>
    <property type="match status" value="1"/>
</dbReference>
<name>A0A2N0H604_9SPHN</name>
<dbReference type="AlphaFoldDB" id="A0A2N0H604"/>
<dbReference type="Gene3D" id="1.20.120.530">
    <property type="entry name" value="GntR ligand-binding domain-like"/>
    <property type="match status" value="1"/>
</dbReference>
<evidence type="ECO:0000256" key="2">
    <source>
        <dbReference type="ARBA" id="ARBA00023125"/>
    </source>
</evidence>
<dbReference type="GO" id="GO:0003677">
    <property type="term" value="F:DNA binding"/>
    <property type="evidence" value="ECO:0007669"/>
    <property type="project" value="UniProtKB-KW"/>
</dbReference>
<sequence length="233" mass="25492">MYQTINSESLVARTARELAELSLSLCEGDFIGAEDDLLSRLGVSRPTLRQAAKIAENDRLISVRRGIKGGFYASRPDAQDAIRTLARFLRLKGGTLGDIMAVSRLVAEEAGGLACGCTDEDMRAELAKFVERIGAADSPSELISLEAEFSRIVSEMSGNPVIELVMAIGFSFGMSEQRVGLYQSAEQRSVARDLQNRICRAILDRDVEITRVLMRRRSAAIQQWIDDTSGGTS</sequence>
<evidence type="ECO:0000256" key="3">
    <source>
        <dbReference type="ARBA" id="ARBA00023163"/>
    </source>
</evidence>
<dbReference type="Proteomes" id="UP000232587">
    <property type="component" value="Unassembled WGS sequence"/>
</dbReference>
<dbReference type="Pfam" id="PF07729">
    <property type="entry name" value="FCD"/>
    <property type="match status" value="1"/>
</dbReference>
<keyword evidence="2" id="KW-0238">DNA-binding</keyword>
<evidence type="ECO:0000313" key="6">
    <source>
        <dbReference type="Proteomes" id="UP000232587"/>
    </source>
</evidence>
<evidence type="ECO:0000313" key="5">
    <source>
        <dbReference type="EMBL" id="PKB14342.1"/>
    </source>
</evidence>
<comment type="caution">
    <text evidence="5">The sequence shown here is derived from an EMBL/GenBank/DDBJ whole genome shotgun (WGS) entry which is preliminary data.</text>
</comment>
<keyword evidence="1" id="KW-0805">Transcription regulation</keyword>
<keyword evidence="3" id="KW-0804">Transcription</keyword>